<evidence type="ECO:0000256" key="1">
    <source>
        <dbReference type="SAM" id="MobiDB-lite"/>
    </source>
</evidence>
<feature type="compositionally biased region" description="Basic and acidic residues" evidence="1">
    <location>
        <begin position="650"/>
        <end position="660"/>
    </location>
</feature>
<feature type="region of interest" description="Disordered" evidence="1">
    <location>
        <begin position="639"/>
        <end position="660"/>
    </location>
</feature>
<dbReference type="Proteomes" id="UP000028837">
    <property type="component" value="Unassembled WGS sequence"/>
</dbReference>
<comment type="caution">
    <text evidence="2">The sequence shown here is derived from an EMBL/GenBank/DDBJ whole genome shotgun (WGS) entry which is preliminary data.</text>
</comment>
<evidence type="ECO:0008006" key="4">
    <source>
        <dbReference type="Google" id="ProtNLM"/>
    </source>
</evidence>
<feature type="region of interest" description="Disordered" evidence="1">
    <location>
        <begin position="794"/>
        <end position="861"/>
    </location>
</feature>
<gene>
    <name evidence="2" type="ORF">TGDOM2_259600</name>
</gene>
<dbReference type="AlphaFoldDB" id="A0A086JPG2"/>
<name>A0A086JPG2_TOXGO</name>
<feature type="compositionally biased region" description="Low complexity" evidence="1">
    <location>
        <begin position="804"/>
        <end position="818"/>
    </location>
</feature>
<accession>A0A086JPG2</accession>
<feature type="region of interest" description="Disordered" evidence="1">
    <location>
        <begin position="181"/>
        <end position="205"/>
    </location>
</feature>
<reference evidence="2 3" key="1">
    <citation type="submission" date="2014-02" db="EMBL/GenBank/DDBJ databases">
        <authorList>
            <person name="Sibley D."/>
            <person name="Venepally P."/>
            <person name="Karamycheva S."/>
            <person name="Hadjithomas M."/>
            <person name="Khan A."/>
            <person name="Brunk B."/>
            <person name="Roos D."/>
            <person name="Caler E."/>
            <person name="Lorenzi H."/>
        </authorList>
    </citation>
    <scope>NUCLEOTIDE SEQUENCE [LARGE SCALE GENOMIC DNA]</scope>
    <source>
        <strain evidence="2 3">GAB2-2007-GAL-DOM2</strain>
    </source>
</reference>
<dbReference type="OrthoDB" id="345381at2759"/>
<proteinExistence type="predicted"/>
<sequence>MAFLAAGESEHLLLPGMRHLSRAVRRDVFPQFRQDARWQRVRRVPTNPGGHAVYESLHAAAVPPVCTNRLPLKAQQHLWTMSLATDIPYCRCSSQHIPVSRAPRVDVSAASLAAPLLSPRVSARFFPPLRASRSLKGPSFHTSVHVTSASGIEKLCCLPSSNETGIPTTAPRLQEPLAWSMRSDKRSRTSSSVTRTMAVSQDHSTGTRELENRACGYSVSQFVRACAEVLNEAQLCRVAIRLVEYKNLKRQKPTSRDAAIRAIRKIIPAKDQDLIVEHLTRCIDAINPDQFHRLAKLARSRHFPADDIHESVPQSRLSDYTSAARFLTRAAYPETQKTKPNETGRRIVDQYEALCDVGDIGVAATADGLVRQVARRPPAPTRMQDKRVGEFMVHIEDPSIPAPGSTTERLVFISNIPHGPRKKIRKSIKEAFVGCGKIINLEIFDDRLRTVDERDEASLQKRGAKASSDKLRGRFSPIFAIAEFDTVEAKQRACSTYLRIFGVPCIDRLLYVEDAADKKTLVASNLPFGLAADEIARILAYALACDRSASSVPASVCRIEMTNPHIYGYKDLVVEARSDRPSPYFICPPDGAGAAQRTALCPQSPADGASVPVYVGDGSPSPSLVLSHSSSHECTGVQDIMGTTSGVDDESPRSRYSSERDVNCIQLPSNEPENFTLTGSPVLLPEQQALLYSDRQLGRESPAFELVGDEQPGAFIMTPIGLQAEAPTTGAANLSGEATAPISAAQKVGESEGVPAPLENEGRIHSGGLVPNALNAEEFSCPLPPALVECSGKDVRTEEAPQHSMVSSSERPQESSSRTVPDNGDQHRSDVCASAPPSKAVTDPYLSAAADPPPSQQPYSVQATENATQFQDGGRLNIKLSEHSQFESLFAVTLSQTGDLNEETFFPEERSDCVEGHSADVNAVFPVLRHDQDMANVVLQKFLTDRLNAQNDGLFLLRFPSFEAAAVAIRKCRGTVLFDRRALLIFSPRRCISVDGQLVDLPLR</sequence>
<dbReference type="EMBL" id="AHZU02001283">
    <property type="protein sequence ID" value="KFG34030.1"/>
    <property type="molecule type" value="Genomic_DNA"/>
</dbReference>
<evidence type="ECO:0000313" key="3">
    <source>
        <dbReference type="Proteomes" id="UP000028837"/>
    </source>
</evidence>
<protein>
    <recommendedName>
        <fullName evidence="4">RNA recognition motif protein</fullName>
    </recommendedName>
</protein>
<dbReference type="VEuPathDB" id="ToxoDB:TGDOM2_259600"/>
<organism evidence="2 3">
    <name type="scientific">Toxoplasma gondii GAB2-2007-GAL-DOM2</name>
    <dbReference type="NCBI Taxonomy" id="1130820"/>
    <lineage>
        <taxon>Eukaryota</taxon>
        <taxon>Sar</taxon>
        <taxon>Alveolata</taxon>
        <taxon>Apicomplexa</taxon>
        <taxon>Conoidasida</taxon>
        <taxon>Coccidia</taxon>
        <taxon>Eucoccidiorida</taxon>
        <taxon>Eimeriorina</taxon>
        <taxon>Sarcocystidae</taxon>
        <taxon>Toxoplasma</taxon>
    </lineage>
</organism>
<evidence type="ECO:0000313" key="2">
    <source>
        <dbReference type="EMBL" id="KFG34030.1"/>
    </source>
</evidence>
<feature type="compositionally biased region" description="Low complexity" evidence="1">
    <location>
        <begin position="189"/>
        <end position="200"/>
    </location>
</feature>